<evidence type="ECO:0000256" key="3">
    <source>
        <dbReference type="ARBA" id="ARBA00022490"/>
    </source>
</evidence>
<evidence type="ECO:0000313" key="13">
    <source>
        <dbReference type="EMBL" id="KAF4690297.1"/>
    </source>
</evidence>
<feature type="compositionally biased region" description="Acidic residues" evidence="10">
    <location>
        <begin position="349"/>
        <end position="363"/>
    </location>
</feature>
<comment type="caution">
    <text evidence="13">The sequence shown here is derived from an EMBL/GenBank/DDBJ whole genome shotgun (WGS) entry which is preliminary data.</text>
</comment>
<dbReference type="InterPro" id="IPR001054">
    <property type="entry name" value="A/G_cyclase"/>
</dbReference>
<dbReference type="Pfam" id="PF00072">
    <property type="entry name" value="Response_reg"/>
    <property type="match status" value="1"/>
</dbReference>
<dbReference type="PANTHER" id="PTHR46613:SF1">
    <property type="entry name" value="RADIAL SPOKE HEAD 10 HOMOLOG B-RELATED"/>
    <property type="match status" value="1"/>
</dbReference>
<keyword evidence="7" id="KW-0206">Cytoskeleton</keyword>
<dbReference type="SUPFAM" id="SSF82185">
    <property type="entry name" value="Histone H3 K4-specific methyltransferase SET7/9 N-terminal domain"/>
    <property type="match status" value="1"/>
</dbReference>
<dbReference type="Gene3D" id="3.40.50.2300">
    <property type="match status" value="1"/>
</dbReference>
<feature type="domain" description="Guanylate cyclase" evidence="12">
    <location>
        <begin position="792"/>
        <end position="897"/>
    </location>
</feature>
<dbReference type="EMBL" id="JABANP010000102">
    <property type="protein sequence ID" value="KAF4690297.1"/>
    <property type="molecule type" value="Genomic_DNA"/>
</dbReference>
<dbReference type="SMART" id="SM00698">
    <property type="entry name" value="MORN"/>
    <property type="match status" value="2"/>
</dbReference>
<evidence type="ECO:0000256" key="6">
    <source>
        <dbReference type="ARBA" id="ARBA00023069"/>
    </source>
</evidence>
<dbReference type="Gene3D" id="3.30.70.1230">
    <property type="entry name" value="Nucleotide cyclase"/>
    <property type="match status" value="1"/>
</dbReference>
<dbReference type="Proteomes" id="UP000541610">
    <property type="component" value="Unassembled WGS sequence"/>
</dbReference>
<keyword evidence="4" id="KW-0677">Repeat</keyword>
<dbReference type="InterPro" id="IPR029787">
    <property type="entry name" value="Nucleotide_cyclase"/>
</dbReference>
<organism evidence="13 14">
    <name type="scientific">Perkinsus olseni</name>
    <name type="common">Perkinsus atlanticus</name>
    <dbReference type="NCBI Taxonomy" id="32597"/>
    <lineage>
        <taxon>Eukaryota</taxon>
        <taxon>Sar</taxon>
        <taxon>Alveolata</taxon>
        <taxon>Perkinsozoa</taxon>
        <taxon>Perkinsea</taxon>
        <taxon>Perkinsida</taxon>
        <taxon>Perkinsidae</taxon>
        <taxon>Perkinsus</taxon>
    </lineage>
</organism>
<feature type="modified residue" description="4-aspartylphosphate" evidence="9">
    <location>
        <position position="693"/>
    </location>
</feature>
<evidence type="ECO:0000256" key="1">
    <source>
        <dbReference type="ARBA" id="ARBA00004230"/>
    </source>
</evidence>
<keyword evidence="8" id="KW-0966">Cell projection</keyword>
<dbReference type="InterPro" id="IPR003409">
    <property type="entry name" value="MORN"/>
</dbReference>
<feature type="region of interest" description="Disordered" evidence="10">
    <location>
        <begin position="346"/>
        <end position="382"/>
    </location>
</feature>
<dbReference type="InterPro" id="IPR011006">
    <property type="entry name" value="CheY-like_superfamily"/>
</dbReference>
<keyword evidence="3" id="KW-0963">Cytoplasm</keyword>
<dbReference type="GO" id="GO:0031514">
    <property type="term" value="C:motile cilium"/>
    <property type="evidence" value="ECO:0007669"/>
    <property type="project" value="UniProtKB-SubCell"/>
</dbReference>
<dbReference type="PROSITE" id="PS50125">
    <property type="entry name" value="GUANYLATE_CYCLASE_2"/>
    <property type="match status" value="1"/>
</dbReference>
<dbReference type="InterPro" id="IPR001789">
    <property type="entry name" value="Sig_transdc_resp-reg_receiver"/>
</dbReference>
<dbReference type="CDD" id="cd17574">
    <property type="entry name" value="REC_OmpR"/>
    <property type="match status" value="1"/>
</dbReference>
<sequence>MMNRYDGQWREGKRHGSGTFYFAGGSMYTGEWENNKKHGNGSLIDKDGYVDQCCFSEDKCVSRTPLTTARTQTTVDESEAFVNPLGSRLDLGGLLEALWLEAEGTSTFEDIKRDVLDALLRHEGGLKDLYRRCTEGKNRISEDPSVMTSLDLWRLCRNAGLLVNDGIASIDRAIVKKACHNEDTDACTEEKENPSQSLLSEEAEVDRAHAGKIESFSLGLGNPSPPSDKDSEPYDLVLSSALPRGGDPRKGLEALIPIQENGTHQRPEVIDIHAPDRPILQKDFMEAVVSGCGGPPREVSANESNAGLLCCYKGDHDPWDCYIRQQDVLTSLRSQLDGLFTSLMRKEADEDEEDDEDDDDDGDRESIATESEAMAPPTEEEQDVEYYELSADQDMDWMLAKSPAEVRVIALEVLSTALEPASDFEITFAEFQRLVIRMVEELIEQQKDGADTTTERQPTLSSCLKLYIENVLVPALLEGKKYRHTEAREQPVNASPAADSAAADLTSVEVGAATSQEQSNVELAEQAAREDDTDEPQTAGCGWKAGSNVAAETLMTSLPSRGCMSAAFNQQKKKQQNNNEQKAIFQRATFSKRGLSWLADLTKPSLENMDVMNRGRPYEVRVYVHKSLMWLPSLTPRDVQPKILSVDDDPINQMVIASVLETAEFIVHQAMDGFEALDFMSSATTLPDLILLDVMMPGLSGYEVCAKLRAEYPPDLPIIMISAKNSSDDVIKGLKYKCNDYVTKPFEKSELLARINTQVKLRQMVNRQARHRMAVEVLQRILPPASAKRVIGGVYDDLENYREVTIVTCVVEGLGLNDPPKAIASLNKYFNELDNTLKERKALLKMEACDDSYSFICGLSPENAADHTVESLDFARTMIEVAAATNTGLRVRAGVHTIRRMLGGLIRTLCPSDEVEEARHAAVRGVYGCIHLTQEARESYERQKAPLCDNPPPTSVADEGIRATEDIEQADISVEGSIKPPRAVGNRSLDCITIGDPQTTVGDAVRTDHKAPIGSFRWRPVKNTTAVPAGISHSGRKMQADHARDEREENDVAELRARVQQAEQQLLRKENEARIGHTKPTPQHLDVNQLSNGAVSESMSDLQSENEKISAELAEIRSETSAIRTRLFSEHPTLLELEEHEAILEKRTRHLEAISEFSGILLAFEIDDQQFRAQRDASLEEGRHKAERDALSAAHRRLSEIVLANLRQHLSKVTRDGRIEMGPIVSMEDIYIALVSARGNQVEDAAFSDMSISLKTPPLSELRERYISLNGKDNIDAADIDATDRLSYAWEADQTRTLQRESEAGALIASGADPAKIHRYLRGGAPSQSRLELWALALDSAVQPGELDDLLHGVIAQKWITDDIIRNASLRHEIPTNPKEFTTGHSAETMDQVRLIPVAAPRWNVTVRKSSHASTCVIEFPQLQVTVRRVSDDAPDLVAESVVTERERETFTIRLVENNAFDIHYKKWSSQFTGGSLDQQDPCYSLFDEVMIIMDDEKHRESASERDAGWMRQYLIGMADRWGLGKEAHPLFQSLPEAPIAAPKIRLKWEEGKLADGTTKSLVVNTKRLEHGAGLFDWIKRVGALLKVRGAIGAQSIRMYPTAPVGNTQLTVDLGGYRLVLDREESLEESGLKRKCEDSEDLAEGAPPSKICARRRVEAGLYQVHGQPSECRSITVHVDEEDGSLAATFTFVFTDGLEDNIDYVKLKGKSILRVDRRALDAASMAVLELQVWILRSKLNIGNLTMDTIAIEHYGDDRILLHLGKTAIGSPAESVRLSKVA</sequence>
<gene>
    <name evidence="13" type="ORF">FOZ60_000365</name>
</gene>
<name>A0A7J6P393_PEROL</name>
<dbReference type="OrthoDB" id="449392at2759"/>
<evidence type="ECO:0000259" key="11">
    <source>
        <dbReference type="PROSITE" id="PS50110"/>
    </source>
</evidence>
<evidence type="ECO:0000256" key="10">
    <source>
        <dbReference type="SAM" id="MobiDB-lite"/>
    </source>
</evidence>
<dbReference type="Pfam" id="PF02493">
    <property type="entry name" value="MORN"/>
    <property type="match status" value="2"/>
</dbReference>
<dbReference type="SUPFAM" id="SSF55073">
    <property type="entry name" value="Nucleotide cyclase"/>
    <property type="match status" value="1"/>
</dbReference>
<dbReference type="Gene3D" id="2.20.110.10">
    <property type="entry name" value="Histone H3 K4-specific methyltransferase SET7/9 N-terminal domain"/>
    <property type="match status" value="1"/>
</dbReference>
<keyword evidence="5" id="KW-0282">Flagellum</keyword>
<dbReference type="PROSITE" id="PS50110">
    <property type="entry name" value="RESPONSE_REGULATORY"/>
    <property type="match status" value="1"/>
</dbReference>
<evidence type="ECO:0000256" key="4">
    <source>
        <dbReference type="ARBA" id="ARBA00022737"/>
    </source>
</evidence>
<evidence type="ECO:0000256" key="9">
    <source>
        <dbReference type="PROSITE-ProRule" id="PRU00169"/>
    </source>
</evidence>
<dbReference type="GO" id="GO:0009190">
    <property type="term" value="P:cyclic nucleotide biosynthetic process"/>
    <property type="evidence" value="ECO:0007669"/>
    <property type="project" value="InterPro"/>
</dbReference>
<evidence type="ECO:0000256" key="2">
    <source>
        <dbReference type="ARBA" id="ARBA00004430"/>
    </source>
</evidence>
<evidence type="ECO:0000259" key="12">
    <source>
        <dbReference type="PROSITE" id="PS50125"/>
    </source>
</evidence>
<evidence type="ECO:0000256" key="5">
    <source>
        <dbReference type="ARBA" id="ARBA00022846"/>
    </source>
</evidence>
<keyword evidence="9" id="KW-0597">Phosphoprotein</keyword>
<dbReference type="SMART" id="SM00448">
    <property type="entry name" value="REC"/>
    <property type="match status" value="1"/>
</dbReference>
<keyword evidence="6" id="KW-0969">Cilium</keyword>
<dbReference type="SUPFAM" id="SSF52172">
    <property type="entry name" value="CheY-like"/>
    <property type="match status" value="1"/>
</dbReference>
<proteinExistence type="predicted"/>
<evidence type="ECO:0000256" key="7">
    <source>
        <dbReference type="ARBA" id="ARBA00023212"/>
    </source>
</evidence>
<protein>
    <submittedName>
        <fullName evidence="13">Uncharacterized protein</fullName>
    </submittedName>
</protein>
<feature type="region of interest" description="Disordered" evidence="10">
    <location>
        <begin position="214"/>
        <end position="234"/>
    </location>
</feature>
<feature type="region of interest" description="Disordered" evidence="10">
    <location>
        <begin position="1027"/>
        <end position="1046"/>
    </location>
</feature>
<dbReference type="PANTHER" id="PTHR46613">
    <property type="entry name" value="RADIAL SPOKE HEAD 10 HOMOLOG B-RELATED"/>
    <property type="match status" value="1"/>
</dbReference>
<dbReference type="Pfam" id="PF00211">
    <property type="entry name" value="Guanylate_cyc"/>
    <property type="match status" value="1"/>
</dbReference>
<dbReference type="GO" id="GO:0005930">
    <property type="term" value="C:axoneme"/>
    <property type="evidence" value="ECO:0007669"/>
    <property type="project" value="UniProtKB-SubCell"/>
</dbReference>
<feature type="region of interest" description="Disordered" evidence="10">
    <location>
        <begin position="511"/>
        <end position="541"/>
    </location>
</feature>
<evidence type="ECO:0000313" key="14">
    <source>
        <dbReference type="Proteomes" id="UP000541610"/>
    </source>
</evidence>
<reference evidence="13 14" key="1">
    <citation type="submission" date="2020-04" db="EMBL/GenBank/DDBJ databases">
        <title>Perkinsus olseni comparative genomics.</title>
        <authorList>
            <person name="Bogema D.R."/>
        </authorList>
    </citation>
    <scope>NUCLEOTIDE SEQUENCE [LARGE SCALE GENOMIC DNA]</scope>
    <source>
        <strain evidence="13">00978-12</strain>
    </source>
</reference>
<evidence type="ECO:0000256" key="8">
    <source>
        <dbReference type="ARBA" id="ARBA00023273"/>
    </source>
</evidence>
<comment type="subcellular location">
    <subcellularLocation>
        <location evidence="1">Cell projection</location>
        <location evidence="1">Cilium</location>
        <location evidence="1">Flagellum</location>
    </subcellularLocation>
    <subcellularLocation>
        <location evidence="2">Cytoplasm</location>
        <location evidence="2">Cytoskeleton</location>
        <location evidence="2">Cilium axoneme</location>
    </subcellularLocation>
</comment>
<accession>A0A7J6P393</accession>
<dbReference type="GO" id="GO:0000160">
    <property type="term" value="P:phosphorelay signal transduction system"/>
    <property type="evidence" value="ECO:0007669"/>
    <property type="project" value="InterPro"/>
</dbReference>
<feature type="domain" description="Response regulatory" evidence="11">
    <location>
        <begin position="642"/>
        <end position="759"/>
    </location>
</feature>